<keyword evidence="2" id="KW-0808">Transferase</keyword>
<dbReference type="SUPFAM" id="SSF55729">
    <property type="entry name" value="Acyl-CoA N-acyltransferases (Nat)"/>
    <property type="match status" value="1"/>
</dbReference>
<evidence type="ECO:0000259" key="4">
    <source>
        <dbReference type="PROSITE" id="PS51186"/>
    </source>
</evidence>
<dbReference type="InterPro" id="IPR016181">
    <property type="entry name" value="Acyl_CoA_acyltransferase"/>
</dbReference>
<sequence>MASAFHIRPAKPEDVQILLDLILDLATYEKAAESAKATPELLKKNLFESPVASALLAIAGTPESPGEPLGLALYFFNFSTWTGRPGLYLEDLFVKPENRNLGIGKALFAELAVIAQEKNCARMDWSVLTWNEPSIRFYQDVLGAKPMEGWLGMRLEEEGIENLKKFKQKAN</sequence>
<dbReference type="AlphaFoldDB" id="A0A4Y9Z8R3"/>
<comment type="similarity">
    <text evidence="1">Belongs to the acetyltransferase family.</text>
</comment>
<evidence type="ECO:0000256" key="3">
    <source>
        <dbReference type="ARBA" id="ARBA00023315"/>
    </source>
</evidence>
<protein>
    <recommendedName>
        <fullName evidence="4">N-acetyltransferase domain-containing protein</fullName>
    </recommendedName>
</protein>
<dbReference type="Gene3D" id="3.40.630.30">
    <property type="match status" value="1"/>
</dbReference>
<dbReference type="GO" id="GO:0008080">
    <property type="term" value="F:N-acetyltransferase activity"/>
    <property type="evidence" value="ECO:0007669"/>
    <property type="project" value="TreeGrafter"/>
</dbReference>
<dbReference type="FunFam" id="3.40.630.30:FF:000064">
    <property type="entry name" value="GNAT family acetyltransferase"/>
    <property type="match status" value="1"/>
</dbReference>
<name>A0A4Y9Z8R3_9AGAM</name>
<reference evidence="5 6" key="1">
    <citation type="submission" date="2019-02" db="EMBL/GenBank/DDBJ databases">
        <title>Genome sequencing of the rare red list fungi Dentipellis fragilis.</title>
        <authorList>
            <person name="Buettner E."/>
            <person name="Kellner H."/>
        </authorList>
    </citation>
    <scope>NUCLEOTIDE SEQUENCE [LARGE SCALE GENOMIC DNA]</scope>
    <source>
        <strain evidence="5 6">DSM 105465</strain>
    </source>
</reference>
<feature type="domain" description="N-acetyltransferase" evidence="4">
    <location>
        <begin position="5"/>
        <end position="167"/>
    </location>
</feature>
<dbReference type="Pfam" id="PF00583">
    <property type="entry name" value="Acetyltransf_1"/>
    <property type="match status" value="1"/>
</dbReference>
<dbReference type="InterPro" id="IPR051016">
    <property type="entry name" value="Diverse_Substrate_AcTransf"/>
</dbReference>
<organism evidence="5 6">
    <name type="scientific">Dentipellis fragilis</name>
    <dbReference type="NCBI Taxonomy" id="205917"/>
    <lineage>
        <taxon>Eukaryota</taxon>
        <taxon>Fungi</taxon>
        <taxon>Dikarya</taxon>
        <taxon>Basidiomycota</taxon>
        <taxon>Agaricomycotina</taxon>
        <taxon>Agaricomycetes</taxon>
        <taxon>Russulales</taxon>
        <taxon>Hericiaceae</taxon>
        <taxon>Dentipellis</taxon>
    </lineage>
</organism>
<evidence type="ECO:0000313" key="6">
    <source>
        <dbReference type="Proteomes" id="UP000298327"/>
    </source>
</evidence>
<keyword evidence="6" id="KW-1185">Reference proteome</keyword>
<dbReference type="EMBL" id="SEOQ01000115">
    <property type="protein sequence ID" value="TFY70218.1"/>
    <property type="molecule type" value="Genomic_DNA"/>
</dbReference>
<evidence type="ECO:0000256" key="1">
    <source>
        <dbReference type="ARBA" id="ARBA00008694"/>
    </source>
</evidence>
<comment type="caution">
    <text evidence="5">The sequence shown here is derived from an EMBL/GenBank/DDBJ whole genome shotgun (WGS) entry which is preliminary data.</text>
</comment>
<keyword evidence="3" id="KW-0012">Acyltransferase</keyword>
<dbReference type="PROSITE" id="PS51186">
    <property type="entry name" value="GNAT"/>
    <property type="match status" value="1"/>
</dbReference>
<evidence type="ECO:0000256" key="2">
    <source>
        <dbReference type="ARBA" id="ARBA00022679"/>
    </source>
</evidence>
<dbReference type="STRING" id="205917.A0A4Y9Z8R3"/>
<gene>
    <name evidence="5" type="ORF">EVG20_g2800</name>
</gene>
<dbReference type="PANTHER" id="PTHR10545">
    <property type="entry name" value="DIAMINE N-ACETYLTRANSFERASE"/>
    <property type="match status" value="1"/>
</dbReference>
<dbReference type="PANTHER" id="PTHR10545:SF29">
    <property type="entry name" value="GH14572P-RELATED"/>
    <property type="match status" value="1"/>
</dbReference>
<dbReference type="InterPro" id="IPR000182">
    <property type="entry name" value="GNAT_dom"/>
</dbReference>
<dbReference type="Proteomes" id="UP000298327">
    <property type="component" value="Unassembled WGS sequence"/>
</dbReference>
<evidence type="ECO:0000313" key="5">
    <source>
        <dbReference type="EMBL" id="TFY70218.1"/>
    </source>
</evidence>
<proteinExistence type="inferred from homology"/>
<dbReference type="OrthoDB" id="7305308at2759"/>
<accession>A0A4Y9Z8R3</accession>
<dbReference type="CDD" id="cd04301">
    <property type="entry name" value="NAT_SF"/>
    <property type="match status" value="1"/>
</dbReference>